<name>A0AAW1FNK4_ZOAVI</name>
<gene>
    <name evidence="1" type="ORF">VZT92_006194</name>
</gene>
<evidence type="ECO:0000313" key="1">
    <source>
        <dbReference type="EMBL" id="KAK9536414.1"/>
    </source>
</evidence>
<organism evidence="1 2">
    <name type="scientific">Zoarces viviparus</name>
    <name type="common">Viviparous eelpout</name>
    <name type="synonym">Blennius viviparus</name>
    <dbReference type="NCBI Taxonomy" id="48416"/>
    <lineage>
        <taxon>Eukaryota</taxon>
        <taxon>Metazoa</taxon>
        <taxon>Chordata</taxon>
        <taxon>Craniata</taxon>
        <taxon>Vertebrata</taxon>
        <taxon>Euteleostomi</taxon>
        <taxon>Actinopterygii</taxon>
        <taxon>Neopterygii</taxon>
        <taxon>Teleostei</taxon>
        <taxon>Neoteleostei</taxon>
        <taxon>Acanthomorphata</taxon>
        <taxon>Eupercaria</taxon>
        <taxon>Perciformes</taxon>
        <taxon>Cottioidei</taxon>
        <taxon>Zoarcales</taxon>
        <taxon>Zoarcidae</taxon>
        <taxon>Zoarcinae</taxon>
        <taxon>Zoarces</taxon>
    </lineage>
</organism>
<dbReference type="AlphaFoldDB" id="A0AAW1FNK4"/>
<accession>A0AAW1FNK4</accession>
<comment type="caution">
    <text evidence="1">The sequence shown here is derived from an EMBL/GenBank/DDBJ whole genome shotgun (WGS) entry which is preliminary data.</text>
</comment>
<proteinExistence type="predicted"/>
<sequence length="96" mass="10804">MLPHHVLPLCVNENSCHTDCSNALLFRSEAFQTTESCTRHFSTELQRSSGLVLSNLSFHSVVTKAPERILLPEVTELVVTWADSFRCAQTRNVDTE</sequence>
<dbReference type="EMBL" id="JBCEZU010000045">
    <property type="protein sequence ID" value="KAK9536414.1"/>
    <property type="molecule type" value="Genomic_DNA"/>
</dbReference>
<evidence type="ECO:0000313" key="2">
    <source>
        <dbReference type="Proteomes" id="UP001488805"/>
    </source>
</evidence>
<reference evidence="1 2" key="1">
    <citation type="journal article" date="2024" name="Genome Biol. Evol.">
        <title>Chromosome-level genome assembly of the viviparous eelpout Zoarces viviparus.</title>
        <authorList>
            <person name="Fuhrmann N."/>
            <person name="Brasseur M.V."/>
            <person name="Bakowski C.E."/>
            <person name="Podsiadlowski L."/>
            <person name="Prost S."/>
            <person name="Krehenwinkel H."/>
            <person name="Mayer C."/>
        </authorList>
    </citation>
    <scope>NUCLEOTIDE SEQUENCE [LARGE SCALE GENOMIC DNA]</scope>
    <source>
        <strain evidence="1">NO-MEL_2022_Ind0_liver</strain>
    </source>
</reference>
<protein>
    <submittedName>
        <fullName evidence="1">Uncharacterized protein</fullName>
    </submittedName>
</protein>
<dbReference type="Proteomes" id="UP001488805">
    <property type="component" value="Unassembled WGS sequence"/>
</dbReference>
<keyword evidence="2" id="KW-1185">Reference proteome</keyword>